<organism evidence="7 8">
    <name type="scientific">Kitasatospora indigofera</name>
    <dbReference type="NCBI Taxonomy" id="67307"/>
    <lineage>
        <taxon>Bacteria</taxon>
        <taxon>Bacillati</taxon>
        <taxon>Actinomycetota</taxon>
        <taxon>Actinomycetes</taxon>
        <taxon>Kitasatosporales</taxon>
        <taxon>Streptomycetaceae</taxon>
        <taxon>Kitasatospora</taxon>
    </lineage>
</organism>
<evidence type="ECO:0000256" key="1">
    <source>
        <dbReference type="ARBA" id="ARBA00004196"/>
    </source>
</evidence>
<dbReference type="RefSeq" id="WP_190212379.1">
    <property type="nucleotide sequence ID" value="NZ_BNBO01000023.1"/>
</dbReference>
<dbReference type="GO" id="GO:0043190">
    <property type="term" value="C:ATP-binding cassette (ABC) transporter complex"/>
    <property type="evidence" value="ECO:0007669"/>
    <property type="project" value="InterPro"/>
</dbReference>
<comment type="subcellular location">
    <subcellularLocation>
        <location evidence="1">Cell envelope</location>
    </subcellularLocation>
</comment>
<proteinExistence type="inferred from homology"/>
<dbReference type="InterPro" id="IPR039424">
    <property type="entry name" value="SBP_5"/>
</dbReference>
<dbReference type="PANTHER" id="PTHR30290:SF10">
    <property type="entry name" value="PERIPLASMIC OLIGOPEPTIDE-BINDING PROTEIN-RELATED"/>
    <property type="match status" value="1"/>
</dbReference>
<protein>
    <submittedName>
        <fullName evidence="7">Solute-binding transport lipoprotein</fullName>
    </submittedName>
</protein>
<reference evidence="7" key="2">
    <citation type="submission" date="2020-09" db="EMBL/GenBank/DDBJ databases">
        <authorList>
            <person name="Sun Q."/>
            <person name="Ohkuma M."/>
        </authorList>
    </citation>
    <scope>NUCLEOTIDE SEQUENCE</scope>
    <source>
        <strain evidence="7">JCM 4646</strain>
    </source>
</reference>
<feature type="domain" description="Solute-binding protein family 5" evidence="6">
    <location>
        <begin position="81"/>
        <end position="453"/>
    </location>
</feature>
<dbReference type="Gene3D" id="3.40.190.10">
    <property type="entry name" value="Periplasmic binding protein-like II"/>
    <property type="match status" value="1"/>
</dbReference>
<sequence>MTSAQRLAALTCAGLVATTVAGCGSVTKAVTGSDPGGAIVMGTTSVTNVLDPAGAYDNGSWLLLHNTFQSLLKFPAGSSAPSPDAAQSCEFTGADATTYHCTLRSGLKFSNGHPLTAQDVVFSIERMKKIKDDNGPSSLLDSIKSVEAKGDTDVTFTLTQPDAVLPAKLASSAGAIVDHQVFPADKLLPNDKLVGSGPYKIDSLETMASDGGTKVPGKVTLVANDQFSGDEKLRNKKFTLRYFLKGSDLKAALDTGEVDLTDNSLDPGAGAQYLADQQAGKTAVQVADGDSSETRYLAFNTKDAVTGNPAVRQAVAQLLDRKVLARDVYARTVQPLYSVVPAGVAGHNTAFFDKYGDPDVAKAKQILTAAKVSLPVKLSLTWSRARAEGAEAAEMKKQLEASGLFQVTVTQEADWEKFKKGWKAGSYQAYTIGWTADYPDPDNFVAPLVVDGGAYHTGWNDPRISDKLLPESLKQVDRAAAGAVFAQMQNITAEGVPLIPIFQAKSFYAFRSNITGVESTVDTTGVFRFWEIGRSK</sequence>
<dbReference type="PIRSF" id="PIRSF002741">
    <property type="entry name" value="MppA"/>
    <property type="match status" value="1"/>
</dbReference>
<evidence type="ECO:0000256" key="3">
    <source>
        <dbReference type="ARBA" id="ARBA00022448"/>
    </source>
</evidence>
<dbReference type="PROSITE" id="PS51257">
    <property type="entry name" value="PROKAR_LIPOPROTEIN"/>
    <property type="match status" value="1"/>
</dbReference>
<keyword evidence="3" id="KW-0813">Transport</keyword>
<dbReference type="GO" id="GO:1904680">
    <property type="term" value="F:peptide transmembrane transporter activity"/>
    <property type="evidence" value="ECO:0007669"/>
    <property type="project" value="TreeGrafter"/>
</dbReference>
<feature type="signal peptide" evidence="5">
    <location>
        <begin position="1"/>
        <end position="21"/>
    </location>
</feature>
<evidence type="ECO:0000313" key="7">
    <source>
        <dbReference type="EMBL" id="GHH74570.1"/>
    </source>
</evidence>
<dbReference type="AlphaFoldDB" id="A0A919FY65"/>
<dbReference type="GO" id="GO:0042597">
    <property type="term" value="C:periplasmic space"/>
    <property type="evidence" value="ECO:0007669"/>
    <property type="project" value="UniProtKB-ARBA"/>
</dbReference>
<evidence type="ECO:0000259" key="6">
    <source>
        <dbReference type="Pfam" id="PF00496"/>
    </source>
</evidence>
<keyword evidence="4 5" id="KW-0732">Signal</keyword>
<keyword evidence="8" id="KW-1185">Reference proteome</keyword>
<dbReference type="EMBL" id="BNBO01000023">
    <property type="protein sequence ID" value="GHH74570.1"/>
    <property type="molecule type" value="Genomic_DNA"/>
</dbReference>
<dbReference type="InterPro" id="IPR000914">
    <property type="entry name" value="SBP_5_dom"/>
</dbReference>
<keyword evidence="7" id="KW-0449">Lipoprotein</keyword>
<comment type="caution">
    <text evidence="7">The sequence shown here is derived from an EMBL/GenBank/DDBJ whole genome shotgun (WGS) entry which is preliminary data.</text>
</comment>
<feature type="chain" id="PRO_5038886302" evidence="5">
    <location>
        <begin position="22"/>
        <end position="536"/>
    </location>
</feature>
<dbReference type="InterPro" id="IPR030678">
    <property type="entry name" value="Peptide/Ni-bd"/>
</dbReference>
<evidence type="ECO:0000313" key="8">
    <source>
        <dbReference type="Proteomes" id="UP000617734"/>
    </source>
</evidence>
<dbReference type="Gene3D" id="3.10.105.10">
    <property type="entry name" value="Dipeptide-binding Protein, Domain 3"/>
    <property type="match status" value="1"/>
</dbReference>
<dbReference type="PANTHER" id="PTHR30290">
    <property type="entry name" value="PERIPLASMIC BINDING COMPONENT OF ABC TRANSPORTER"/>
    <property type="match status" value="1"/>
</dbReference>
<reference evidence="7" key="1">
    <citation type="journal article" date="2014" name="Int. J. Syst. Evol. Microbiol.">
        <title>Complete genome sequence of Corynebacterium casei LMG S-19264T (=DSM 44701T), isolated from a smear-ripened cheese.</title>
        <authorList>
            <consortium name="US DOE Joint Genome Institute (JGI-PGF)"/>
            <person name="Walter F."/>
            <person name="Albersmeier A."/>
            <person name="Kalinowski J."/>
            <person name="Ruckert C."/>
        </authorList>
    </citation>
    <scope>NUCLEOTIDE SEQUENCE</scope>
    <source>
        <strain evidence="7">JCM 4646</strain>
    </source>
</reference>
<evidence type="ECO:0000256" key="4">
    <source>
        <dbReference type="ARBA" id="ARBA00022729"/>
    </source>
</evidence>
<gene>
    <name evidence="7" type="ORF">GCM10018781_41470</name>
</gene>
<dbReference type="GO" id="GO:0030313">
    <property type="term" value="C:cell envelope"/>
    <property type="evidence" value="ECO:0007669"/>
    <property type="project" value="UniProtKB-SubCell"/>
</dbReference>
<evidence type="ECO:0000256" key="2">
    <source>
        <dbReference type="ARBA" id="ARBA00005695"/>
    </source>
</evidence>
<comment type="similarity">
    <text evidence="2">Belongs to the bacterial solute-binding protein 5 family.</text>
</comment>
<name>A0A919FY65_9ACTN</name>
<dbReference type="GO" id="GO:0015833">
    <property type="term" value="P:peptide transport"/>
    <property type="evidence" value="ECO:0007669"/>
    <property type="project" value="TreeGrafter"/>
</dbReference>
<evidence type="ECO:0000256" key="5">
    <source>
        <dbReference type="SAM" id="SignalP"/>
    </source>
</evidence>
<accession>A0A919FY65</accession>
<dbReference type="Pfam" id="PF00496">
    <property type="entry name" value="SBP_bac_5"/>
    <property type="match status" value="1"/>
</dbReference>
<dbReference type="Proteomes" id="UP000617734">
    <property type="component" value="Unassembled WGS sequence"/>
</dbReference>
<dbReference type="SUPFAM" id="SSF53850">
    <property type="entry name" value="Periplasmic binding protein-like II"/>
    <property type="match status" value="1"/>
</dbReference>
<dbReference type="GeneID" id="95354546"/>